<dbReference type="PROSITE" id="PS50075">
    <property type="entry name" value="CARRIER"/>
    <property type="match status" value="1"/>
</dbReference>
<reference evidence="2 3" key="1">
    <citation type="journal article" date="2016" name="Genome Announc.">
        <title>Draft Genome Sequences of Five Rapidly Growing Mycobacterium Species, M. thermoresistibile, M. fortuitum subsp. acetamidolyticum, M. canariasense, M. brisbanense, and M. novocastrense.</title>
        <authorList>
            <person name="Katahira K."/>
            <person name="Ogura Y."/>
            <person name="Gotoh Y."/>
            <person name="Hayashi T."/>
        </authorList>
    </citation>
    <scope>NUCLEOTIDE SEQUENCE [LARGE SCALE GENOMIC DNA]</scope>
    <source>
        <strain evidence="2 3">JCM6362</strain>
    </source>
</reference>
<dbReference type="OrthoDB" id="4734113at2"/>
<protein>
    <recommendedName>
        <fullName evidence="1">Carrier domain-containing protein</fullName>
    </recommendedName>
</protein>
<dbReference type="Proteomes" id="UP000069654">
    <property type="component" value="Unassembled WGS sequence"/>
</dbReference>
<dbReference type="InterPro" id="IPR036736">
    <property type="entry name" value="ACP-like_sf"/>
</dbReference>
<name>A0A100XEL8_MYCTH</name>
<dbReference type="RefSeq" id="WP_003927396.1">
    <property type="nucleotide sequence ID" value="NZ_BCTB01000013.1"/>
</dbReference>
<sequence>MTHTDQSDRVEMVTREIIEMIRSEVPAANLTAESALQEGGMDSLRVMSLVLRIEARYDIELDADDGGDLRTVRDLAQLVLRRVDGQP</sequence>
<feature type="domain" description="Carrier" evidence="1">
    <location>
        <begin position="4"/>
        <end position="83"/>
    </location>
</feature>
<proteinExistence type="predicted"/>
<comment type="caution">
    <text evidence="2">The sequence shown here is derived from an EMBL/GenBank/DDBJ whole genome shotgun (WGS) entry which is preliminary data.</text>
</comment>
<dbReference type="SUPFAM" id="SSF47336">
    <property type="entry name" value="ACP-like"/>
    <property type="match status" value="1"/>
</dbReference>
<gene>
    <name evidence="2" type="ORF">RMCT_2140</name>
</gene>
<evidence type="ECO:0000313" key="3">
    <source>
        <dbReference type="Proteomes" id="UP000069654"/>
    </source>
</evidence>
<organism evidence="2 3">
    <name type="scientific">Mycolicibacterium thermoresistibile</name>
    <name type="common">Mycobacterium thermoresistibile</name>
    <dbReference type="NCBI Taxonomy" id="1797"/>
    <lineage>
        <taxon>Bacteria</taxon>
        <taxon>Bacillati</taxon>
        <taxon>Actinomycetota</taxon>
        <taxon>Actinomycetes</taxon>
        <taxon>Mycobacteriales</taxon>
        <taxon>Mycobacteriaceae</taxon>
        <taxon>Mycolicibacterium</taxon>
    </lineage>
</organism>
<dbReference type="Gene3D" id="1.10.1200.10">
    <property type="entry name" value="ACP-like"/>
    <property type="match status" value="1"/>
</dbReference>
<accession>A0A100XEL8</accession>
<dbReference type="Pfam" id="PF00550">
    <property type="entry name" value="PP-binding"/>
    <property type="match status" value="1"/>
</dbReference>
<dbReference type="AlphaFoldDB" id="A0A100XEL8"/>
<evidence type="ECO:0000313" key="2">
    <source>
        <dbReference type="EMBL" id="GAT15170.1"/>
    </source>
</evidence>
<dbReference type="EMBL" id="BCTB01000013">
    <property type="protein sequence ID" value="GAT15170.1"/>
    <property type="molecule type" value="Genomic_DNA"/>
</dbReference>
<dbReference type="STRING" id="1797.RMCT_2140"/>
<evidence type="ECO:0000259" key="1">
    <source>
        <dbReference type="PROSITE" id="PS50075"/>
    </source>
</evidence>
<dbReference type="InterPro" id="IPR009081">
    <property type="entry name" value="PP-bd_ACP"/>
</dbReference>
<reference evidence="3" key="2">
    <citation type="submission" date="2016-02" db="EMBL/GenBank/DDBJ databases">
        <title>Draft genome sequence of five rapidly growing Mycobacterium species.</title>
        <authorList>
            <person name="Katahira K."/>
            <person name="Gotou Y."/>
            <person name="Iida K."/>
            <person name="Ogura Y."/>
            <person name="Hayashi T."/>
        </authorList>
    </citation>
    <scope>NUCLEOTIDE SEQUENCE [LARGE SCALE GENOMIC DNA]</scope>
    <source>
        <strain evidence="3">JCM6362</strain>
    </source>
</reference>